<accession>A0A8B2NR49</accession>
<proteinExistence type="predicted"/>
<sequence length="228" mass="25475">MKIRLRCLPGYAGHVPEPVLARRSLPEWLRTMPPSAESTVLGAQVRTVKQCLPFVEAMQTGLIFRLAADLTLKDGTFSWNSGLPVHPVARLSRAPIGVHVPEQATGAPFADPHHFIVKFTNHWTVSLPEGFGLLVGHPYNREDLPFRTLWGVVERFDDGFVHFPALWTDHAVNVTVPRGTPVAQAVPIPLEPLDLDIAEMDDGELARHIDLEDRIQSEPGHYRRTRRG</sequence>
<protein>
    <submittedName>
        <fullName evidence="1">Uncharacterized protein</fullName>
    </submittedName>
</protein>
<dbReference type="AlphaFoldDB" id="A0A8B2NR49"/>
<dbReference type="OrthoDB" id="7404855at2"/>
<name>A0A8B2NR49_9HYPH</name>
<reference evidence="1 2" key="1">
    <citation type="submission" date="2018-05" db="EMBL/GenBank/DDBJ databases">
        <title>Acuticoccus sediminis sp. nov., isolated from deep-sea sediment of Indian Ocean.</title>
        <authorList>
            <person name="Liu X."/>
            <person name="Lai Q."/>
            <person name="Du Y."/>
            <person name="Sun F."/>
            <person name="Zhang X."/>
            <person name="Wang S."/>
            <person name="Shao Z."/>
        </authorList>
    </citation>
    <scope>NUCLEOTIDE SEQUENCE [LARGE SCALE GENOMIC DNA]</scope>
    <source>
        <strain evidence="1 2">PTG4-2</strain>
    </source>
</reference>
<dbReference type="RefSeq" id="WP_111349745.1">
    <property type="nucleotide sequence ID" value="NZ_QHHQ01000005.1"/>
</dbReference>
<dbReference type="EMBL" id="QHHQ01000005">
    <property type="protein sequence ID" value="RAH99491.1"/>
    <property type="molecule type" value="Genomic_DNA"/>
</dbReference>
<comment type="caution">
    <text evidence="1">The sequence shown here is derived from an EMBL/GenBank/DDBJ whole genome shotgun (WGS) entry which is preliminary data.</text>
</comment>
<evidence type="ECO:0000313" key="2">
    <source>
        <dbReference type="Proteomes" id="UP000249590"/>
    </source>
</evidence>
<organism evidence="1 2">
    <name type="scientific">Acuticoccus sediminis</name>
    <dbReference type="NCBI Taxonomy" id="2184697"/>
    <lineage>
        <taxon>Bacteria</taxon>
        <taxon>Pseudomonadati</taxon>
        <taxon>Pseudomonadota</taxon>
        <taxon>Alphaproteobacteria</taxon>
        <taxon>Hyphomicrobiales</taxon>
        <taxon>Amorphaceae</taxon>
        <taxon>Acuticoccus</taxon>
    </lineage>
</organism>
<dbReference type="Proteomes" id="UP000249590">
    <property type="component" value="Unassembled WGS sequence"/>
</dbReference>
<keyword evidence="2" id="KW-1185">Reference proteome</keyword>
<evidence type="ECO:0000313" key="1">
    <source>
        <dbReference type="EMBL" id="RAH99491.1"/>
    </source>
</evidence>
<gene>
    <name evidence="1" type="ORF">DLJ53_23555</name>
</gene>